<accession>A0A0R3PPE2</accession>
<gene>
    <name evidence="1" type="ORF">ACOC_LOCUS7056</name>
</gene>
<reference evidence="3" key="1">
    <citation type="submission" date="2017-02" db="UniProtKB">
        <authorList>
            <consortium name="WormBaseParasite"/>
        </authorList>
    </citation>
    <scope>IDENTIFICATION</scope>
</reference>
<dbReference type="AlphaFoldDB" id="A0A0R3PPE2"/>
<evidence type="ECO:0000313" key="3">
    <source>
        <dbReference type="WBParaSite" id="ACOC_0000705501-mRNA-1"/>
    </source>
</evidence>
<name>A0A0R3PPE2_ANGCS</name>
<evidence type="ECO:0000313" key="2">
    <source>
        <dbReference type="Proteomes" id="UP000267027"/>
    </source>
</evidence>
<dbReference type="WBParaSite" id="ACOC_0000705501-mRNA-1">
    <property type="protein sequence ID" value="ACOC_0000705501-mRNA-1"/>
    <property type="gene ID" value="ACOC_0000705501"/>
</dbReference>
<reference evidence="1 2" key="2">
    <citation type="submission" date="2018-11" db="EMBL/GenBank/DDBJ databases">
        <authorList>
            <consortium name="Pathogen Informatics"/>
        </authorList>
    </citation>
    <scope>NUCLEOTIDE SEQUENCE [LARGE SCALE GENOMIC DNA]</scope>
    <source>
        <strain evidence="1 2">Costa Rica</strain>
    </source>
</reference>
<dbReference type="Proteomes" id="UP000267027">
    <property type="component" value="Unassembled WGS sequence"/>
</dbReference>
<keyword evidence="2" id="KW-1185">Reference proteome</keyword>
<organism evidence="3">
    <name type="scientific">Angiostrongylus costaricensis</name>
    <name type="common">Nematode worm</name>
    <dbReference type="NCBI Taxonomy" id="334426"/>
    <lineage>
        <taxon>Eukaryota</taxon>
        <taxon>Metazoa</taxon>
        <taxon>Ecdysozoa</taxon>
        <taxon>Nematoda</taxon>
        <taxon>Chromadorea</taxon>
        <taxon>Rhabditida</taxon>
        <taxon>Rhabditina</taxon>
        <taxon>Rhabditomorpha</taxon>
        <taxon>Strongyloidea</taxon>
        <taxon>Metastrongylidae</taxon>
        <taxon>Angiostrongylus</taxon>
    </lineage>
</organism>
<dbReference type="EMBL" id="UYYA01004001">
    <property type="protein sequence ID" value="VDM58641.1"/>
    <property type="molecule type" value="Genomic_DNA"/>
</dbReference>
<proteinExistence type="predicted"/>
<protein>
    <submittedName>
        <fullName evidence="1 3">Uncharacterized protein</fullName>
    </submittedName>
</protein>
<evidence type="ECO:0000313" key="1">
    <source>
        <dbReference type="EMBL" id="VDM58641.1"/>
    </source>
</evidence>
<sequence>MVISRLSTPSFAVREVVQPYLPSVRRRSVGHICGGGRRCGRFVTIVAFHAQALTHHLVCSFITTMHSGADDGRIAVHRWKSEGTSLAQRNADGFRRHARTTPKFAAKETSIDTSAEYSLIRIMLAI</sequence>